<accession>A0A1R0H5L5</accession>
<dbReference type="Proteomes" id="UP000187455">
    <property type="component" value="Unassembled WGS sequence"/>
</dbReference>
<organism evidence="1 2">
    <name type="scientific">Smittium mucronatum</name>
    <dbReference type="NCBI Taxonomy" id="133383"/>
    <lineage>
        <taxon>Eukaryota</taxon>
        <taxon>Fungi</taxon>
        <taxon>Fungi incertae sedis</taxon>
        <taxon>Zoopagomycota</taxon>
        <taxon>Kickxellomycotina</taxon>
        <taxon>Harpellomycetes</taxon>
        <taxon>Harpellales</taxon>
        <taxon>Legeriomycetaceae</taxon>
        <taxon>Smittium</taxon>
    </lineage>
</organism>
<name>A0A1R0H5L5_9FUNG</name>
<dbReference type="AlphaFoldDB" id="A0A1R0H5L5"/>
<reference evidence="1 2" key="1">
    <citation type="journal article" date="2016" name="Mol. Biol. Evol.">
        <title>Genome-Wide Survey of Gut Fungi (Harpellales) Reveals the First Horizontally Transferred Ubiquitin Gene from a Mosquito Host.</title>
        <authorList>
            <person name="Wang Y."/>
            <person name="White M.M."/>
            <person name="Kvist S."/>
            <person name="Moncalvo J.M."/>
        </authorList>
    </citation>
    <scope>NUCLEOTIDE SEQUENCE [LARGE SCALE GENOMIC DNA]</scope>
    <source>
        <strain evidence="1 2">ALG-7-W6</strain>
    </source>
</reference>
<sequence length="166" mass="18483">MRDKANETLNKKKIVGEIKTFHSRLVYIKRISEMKHIDNPNRECSILRRVLSYGSIVPSSSEISHQKSIDSSIYSGNIYVIPHYSADMNISKNSTGSLQSLDMSNIPSSEYSRAHSNIYQVNFETGSGLSSNGSFTSLASMRSSVSNDLCDFEIRSDLNTQNSSIS</sequence>
<keyword evidence="2" id="KW-1185">Reference proteome</keyword>
<evidence type="ECO:0000313" key="2">
    <source>
        <dbReference type="Proteomes" id="UP000187455"/>
    </source>
</evidence>
<comment type="caution">
    <text evidence="1">The sequence shown here is derived from an EMBL/GenBank/DDBJ whole genome shotgun (WGS) entry which is preliminary data.</text>
</comment>
<proteinExistence type="predicted"/>
<evidence type="ECO:0000313" key="1">
    <source>
        <dbReference type="EMBL" id="OLY84381.1"/>
    </source>
</evidence>
<gene>
    <name evidence="1" type="ORF">AYI68_g1456</name>
</gene>
<protein>
    <submittedName>
        <fullName evidence="1">Uncharacterized protein</fullName>
    </submittedName>
</protein>
<dbReference type="EMBL" id="LSSL01000519">
    <property type="protein sequence ID" value="OLY84381.1"/>
    <property type="molecule type" value="Genomic_DNA"/>
</dbReference>